<comment type="pathway">
    <text evidence="2">Secondary metabolite biosynthesis.</text>
</comment>
<proteinExistence type="predicted"/>
<evidence type="ECO:0000256" key="4">
    <source>
        <dbReference type="ARBA" id="ARBA00022723"/>
    </source>
</evidence>
<dbReference type="AlphaFoldDB" id="A0A136JI36"/>
<dbReference type="Proteomes" id="UP000070501">
    <property type="component" value="Unassembled WGS sequence"/>
</dbReference>
<dbReference type="InterPro" id="IPR002401">
    <property type="entry name" value="Cyt_P450_E_grp-I"/>
</dbReference>
<feature type="binding site" description="axial binding residue" evidence="8">
    <location>
        <position position="458"/>
    </location>
    <ligand>
        <name>heme</name>
        <dbReference type="ChEBI" id="CHEBI:30413"/>
    </ligand>
    <ligandPart>
        <name>Fe</name>
        <dbReference type="ChEBI" id="CHEBI:18248"/>
    </ligandPart>
</feature>
<dbReference type="PANTHER" id="PTHR24305">
    <property type="entry name" value="CYTOCHROME P450"/>
    <property type="match status" value="1"/>
</dbReference>
<name>A0A136JI36_9PEZI</name>
<dbReference type="GO" id="GO:0005506">
    <property type="term" value="F:iron ion binding"/>
    <property type="evidence" value="ECO:0007669"/>
    <property type="project" value="InterPro"/>
</dbReference>
<reference evidence="10" key="1">
    <citation type="submission" date="2016-02" db="EMBL/GenBank/DDBJ databases">
        <title>Draft genome sequence of Microdochium bolleyi, a fungal endophyte of beachgrass.</title>
        <authorList>
            <consortium name="DOE Joint Genome Institute"/>
            <person name="David A.S."/>
            <person name="May G."/>
            <person name="Haridas S."/>
            <person name="Lim J."/>
            <person name="Wang M."/>
            <person name="Labutti K."/>
            <person name="Lipzen A."/>
            <person name="Barry K."/>
            <person name="Grigoriev I.V."/>
        </authorList>
    </citation>
    <scope>NUCLEOTIDE SEQUENCE [LARGE SCALE GENOMIC DNA]</scope>
    <source>
        <strain evidence="10">J235TASD1</strain>
    </source>
</reference>
<organism evidence="9 10">
    <name type="scientific">Microdochium bolleyi</name>
    <dbReference type="NCBI Taxonomy" id="196109"/>
    <lineage>
        <taxon>Eukaryota</taxon>
        <taxon>Fungi</taxon>
        <taxon>Dikarya</taxon>
        <taxon>Ascomycota</taxon>
        <taxon>Pezizomycotina</taxon>
        <taxon>Sordariomycetes</taxon>
        <taxon>Xylariomycetidae</taxon>
        <taxon>Xylariales</taxon>
        <taxon>Microdochiaceae</taxon>
        <taxon>Microdochium</taxon>
    </lineage>
</organism>
<dbReference type="STRING" id="196109.A0A136JI36"/>
<gene>
    <name evidence="9" type="ORF">Micbo1qcDRAFT_187076</name>
</gene>
<comment type="cofactor">
    <cofactor evidence="1 8">
        <name>heme</name>
        <dbReference type="ChEBI" id="CHEBI:30413"/>
    </cofactor>
</comment>
<dbReference type="PANTHER" id="PTHR24305:SF107">
    <property type="entry name" value="P450, PUTATIVE (EUROFUNG)-RELATED"/>
    <property type="match status" value="1"/>
</dbReference>
<keyword evidence="3 8" id="KW-0349">Heme</keyword>
<keyword evidence="10" id="KW-1185">Reference proteome</keyword>
<protein>
    <submittedName>
        <fullName evidence="9">Cytochrome P450 4d8</fullName>
    </submittedName>
</protein>
<dbReference type="OrthoDB" id="10029320at2759"/>
<dbReference type="CDD" id="cd11051">
    <property type="entry name" value="CYP59-like"/>
    <property type="match status" value="1"/>
</dbReference>
<dbReference type="Pfam" id="PF00067">
    <property type="entry name" value="p450"/>
    <property type="match status" value="1"/>
</dbReference>
<keyword evidence="6 8" id="KW-0408">Iron</keyword>
<evidence type="ECO:0000256" key="3">
    <source>
        <dbReference type="ARBA" id="ARBA00022617"/>
    </source>
</evidence>
<evidence type="ECO:0000256" key="2">
    <source>
        <dbReference type="ARBA" id="ARBA00005179"/>
    </source>
</evidence>
<dbReference type="PRINTS" id="PR00463">
    <property type="entry name" value="EP450I"/>
</dbReference>
<evidence type="ECO:0000313" key="9">
    <source>
        <dbReference type="EMBL" id="KXJ96814.1"/>
    </source>
</evidence>
<dbReference type="GO" id="GO:0004497">
    <property type="term" value="F:monooxygenase activity"/>
    <property type="evidence" value="ECO:0007669"/>
    <property type="project" value="UniProtKB-KW"/>
</dbReference>
<evidence type="ECO:0000256" key="1">
    <source>
        <dbReference type="ARBA" id="ARBA00001971"/>
    </source>
</evidence>
<dbReference type="GO" id="GO:0020037">
    <property type="term" value="F:heme binding"/>
    <property type="evidence" value="ECO:0007669"/>
    <property type="project" value="InterPro"/>
</dbReference>
<dbReference type="InterPro" id="IPR036396">
    <property type="entry name" value="Cyt_P450_sf"/>
</dbReference>
<dbReference type="SUPFAM" id="SSF48264">
    <property type="entry name" value="Cytochrome P450"/>
    <property type="match status" value="1"/>
</dbReference>
<dbReference type="Gene3D" id="1.10.630.10">
    <property type="entry name" value="Cytochrome P450"/>
    <property type="match status" value="1"/>
</dbReference>
<keyword evidence="7" id="KW-0503">Monooxygenase</keyword>
<dbReference type="GO" id="GO:0016705">
    <property type="term" value="F:oxidoreductase activity, acting on paired donors, with incorporation or reduction of molecular oxygen"/>
    <property type="evidence" value="ECO:0007669"/>
    <property type="project" value="InterPro"/>
</dbReference>
<evidence type="ECO:0000256" key="7">
    <source>
        <dbReference type="ARBA" id="ARBA00023033"/>
    </source>
</evidence>
<evidence type="ECO:0000256" key="8">
    <source>
        <dbReference type="PIRSR" id="PIRSR602401-1"/>
    </source>
</evidence>
<dbReference type="EMBL" id="KQ964245">
    <property type="protein sequence ID" value="KXJ96814.1"/>
    <property type="molecule type" value="Genomic_DNA"/>
</dbReference>
<evidence type="ECO:0000313" key="10">
    <source>
        <dbReference type="Proteomes" id="UP000070501"/>
    </source>
</evidence>
<sequence length="533" mass="59980">MPHSWLLGHLPMVVQHRKAFPDDLHVSMFFLELLKNYQKSFPGLANPPSITYVDLWPLGDPICICLDPAVSPQFTQTKSIPKGTLVKYLLGPLTDERDLVCLEGDEWKLWRSRFNPGFSARNITALVPTILEETDVFVHQLEQLAGPDGSWGEVFQLEKKAMNLTFDVIGRAALDVKFGEQTRPVPSAFKEAFFRQLSLMVMGASITTLVARWLPSYAREKARNAKIMDDYLIPYVQDRDAFVKEQSLEKDTSKTSEKFIIDLALRALQKDGESTQLVDRPDGQLMQTLLSQLKVFLFAGHDTTASTIAWGFHLLSRNPDTLARLRAEHDSVFGATAADVQSTRAQIASSPQLLNQLPYTVAVIKETLRLQPPASSWRQGQPGFFLTAPGSDLQYPTDGFMVLDSARSVQNNPTAWEKADEFVPERFLSHSDAVSHGVEIREPPAHGWRPFEQGPRNCIGQELAMVELKMVFVLVARQFDIECAWDKWDAVKGQEGTAETKKMYNGDRLYPYGESTAHCKDNMPAHVRLRTIS</sequence>
<dbReference type="InterPro" id="IPR001128">
    <property type="entry name" value="Cyt_P450"/>
</dbReference>
<keyword evidence="5" id="KW-0560">Oxidoreductase</keyword>
<dbReference type="PRINTS" id="PR00385">
    <property type="entry name" value="P450"/>
</dbReference>
<dbReference type="InParanoid" id="A0A136JI36"/>
<keyword evidence="4 8" id="KW-0479">Metal-binding</keyword>
<evidence type="ECO:0000256" key="5">
    <source>
        <dbReference type="ARBA" id="ARBA00023002"/>
    </source>
</evidence>
<accession>A0A136JI36</accession>
<dbReference type="InterPro" id="IPR050121">
    <property type="entry name" value="Cytochrome_P450_monoxygenase"/>
</dbReference>
<evidence type="ECO:0000256" key="6">
    <source>
        <dbReference type="ARBA" id="ARBA00023004"/>
    </source>
</evidence>